<evidence type="ECO:0000313" key="3">
    <source>
        <dbReference type="Proteomes" id="UP000017836"/>
    </source>
</evidence>
<keyword evidence="3" id="KW-1185">Reference proteome</keyword>
<gene>
    <name evidence="2" type="ORF">AMTR_s00136p00023930</name>
</gene>
<dbReference type="AlphaFoldDB" id="W1NFK9"/>
<dbReference type="HOGENOM" id="CLU_155469_0_0_1"/>
<reference evidence="3" key="1">
    <citation type="journal article" date="2013" name="Science">
        <title>The Amborella genome and the evolution of flowering plants.</title>
        <authorList>
            <consortium name="Amborella Genome Project"/>
        </authorList>
    </citation>
    <scope>NUCLEOTIDE SEQUENCE [LARGE SCALE GENOMIC DNA]</scope>
</reference>
<organism evidence="2 3">
    <name type="scientific">Amborella trichopoda</name>
    <dbReference type="NCBI Taxonomy" id="13333"/>
    <lineage>
        <taxon>Eukaryota</taxon>
        <taxon>Viridiplantae</taxon>
        <taxon>Streptophyta</taxon>
        <taxon>Embryophyta</taxon>
        <taxon>Tracheophyta</taxon>
        <taxon>Spermatophyta</taxon>
        <taxon>Magnoliopsida</taxon>
        <taxon>Amborellales</taxon>
        <taxon>Amborellaceae</taxon>
        <taxon>Amborella</taxon>
    </lineage>
</organism>
<feature type="region of interest" description="Disordered" evidence="1">
    <location>
        <begin position="1"/>
        <end position="23"/>
    </location>
</feature>
<dbReference type="PANTHER" id="PTHR37265">
    <property type="entry name" value="OS01G0195300 PROTEIN"/>
    <property type="match status" value="1"/>
</dbReference>
<accession>W1NFK9</accession>
<dbReference type="EMBL" id="KI397522">
    <property type="protein sequence ID" value="ERM93965.1"/>
    <property type="molecule type" value="Genomic_DNA"/>
</dbReference>
<evidence type="ECO:0000256" key="1">
    <source>
        <dbReference type="SAM" id="MobiDB-lite"/>
    </source>
</evidence>
<feature type="compositionally biased region" description="Acidic residues" evidence="1">
    <location>
        <begin position="1"/>
        <end position="17"/>
    </location>
</feature>
<protein>
    <submittedName>
        <fullName evidence="2">Uncharacterized protein</fullName>
    </submittedName>
</protein>
<feature type="region of interest" description="Disordered" evidence="1">
    <location>
        <begin position="90"/>
        <end position="111"/>
    </location>
</feature>
<evidence type="ECO:0000313" key="2">
    <source>
        <dbReference type="EMBL" id="ERM93965.1"/>
    </source>
</evidence>
<dbReference type="PANTHER" id="PTHR37265:SF5">
    <property type="entry name" value="OS01G0195300 PROTEIN"/>
    <property type="match status" value="1"/>
</dbReference>
<dbReference type="OrthoDB" id="1934374at2759"/>
<feature type="region of interest" description="Disordered" evidence="1">
    <location>
        <begin position="39"/>
        <end position="63"/>
    </location>
</feature>
<feature type="compositionally biased region" description="Polar residues" evidence="1">
    <location>
        <begin position="41"/>
        <end position="63"/>
    </location>
</feature>
<dbReference type="Gramene" id="ERM93965">
    <property type="protein sequence ID" value="ERM93965"/>
    <property type="gene ID" value="AMTR_s00136p00023930"/>
</dbReference>
<dbReference type="Proteomes" id="UP000017836">
    <property type="component" value="Unassembled WGS sequence"/>
</dbReference>
<proteinExistence type="predicted"/>
<name>W1NFK9_AMBTC</name>
<sequence length="136" mass="14803">MAEEWLLQGDEEEEVLGGEEGGFGEDAVMEVMKRLEAEITRSGSSSSGDTHTFGNQETCGASFSDSKSTVMASIDMAGLVFQMPSSSKTEDFGVPIPTASEPFSIEEGEDADDSSWWVEMMMVGDEELWEFVFGDD</sequence>